<feature type="region of interest" description="Disordered" evidence="1">
    <location>
        <begin position="52"/>
        <end position="110"/>
    </location>
</feature>
<accession>A0ABD1M0G4</accession>
<evidence type="ECO:0008006" key="4">
    <source>
        <dbReference type="Google" id="ProtNLM"/>
    </source>
</evidence>
<keyword evidence="3" id="KW-1185">Reference proteome</keyword>
<sequence length="127" mass="13376">MMMATAPARFPFNTNPPPPPPPQPDPHFNDAAIATTTATVDAALKPCALPSDFAKKKRGRPRKYSPDGNIALGLAPSPTLGPSPTHVAPSSSAEPLAKKHRGRPLAPGISRWTPSELVELVSLLMLS</sequence>
<evidence type="ECO:0000256" key="1">
    <source>
        <dbReference type="SAM" id="MobiDB-lite"/>
    </source>
</evidence>
<name>A0ABD1M0G4_9FABA</name>
<organism evidence="2 3">
    <name type="scientific">Flemingia macrophylla</name>
    <dbReference type="NCBI Taxonomy" id="520843"/>
    <lineage>
        <taxon>Eukaryota</taxon>
        <taxon>Viridiplantae</taxon>
        <taxon>Streptophyta</taxon>
        <taxon>Embryophyta</taxon>
        <taxon>Tracheophyta</taxon>
        <taxon>Spermatophyta</taxon>
        <taxon>Magnoliopsida</taxon>
        <taxon>eudicotyledons</taxon>
        <taxon>Gunneridae</taxon>
        <taxon>Pentapetalae</taxon>
        <taxon>rosids</taxon>
        <taxon>fabids</taxon>
        <taxon>Fabales</taxon>
        <taxon>Fabaceae</taxon>
        <taxon>Papilionoideae</taxon>
        <taxon>50 kb inversion clade</taxon>
        <taxon>NPAAA clade</taxon>
        <taxon>indigoferoid/millettioid clade</taxon>
        <taxon>Phaseoleae</taxon>
        <taxon>Flemingia</taxon>
    </lineage>
</organism>
<feature type="compositionally biased region" description="Pro residues" evidence="1">
    <location>
        <begin position="14"/>
        <end position="25"/>
    </location>
</feature>
<comment type="caution">
    <text evidence="2">The sequence shown here is derived from an EMBL/GenBank/DDBJ whole genome shotgun (WGS) entry which is preliminary data.</text>
</comment>
<dbReference type="Proteomes" id="UP001603857">
    <property type="component" value="Unassembled WGS sequence"/>
</dbReference>
<evidence type="ECO:0000313" key="2">
    <source>
        <dbReference type="EMBL" id="KAL2329280.1"/>
    </source>
</evidence>
<gene>
    <name evidence="2" type="ORF">Fmac_022707</name>
</gene>
<protein>
    <recommendedName>
        <fullName evidence="4">AT-hook motif nuclear-localized protein</fullName>
    </recommendedName>
</protein>
<reference evidence="2 3" key="1">
    <citation type="submission" date="2024-08" db="EMBL/GenBank/DDBJ databases">
        <title>Insights into the chromosomal genome structure of Flemingia macrophylla.</title>
        <authorList>
            <person name="Ding Y."/>
            <person name="Zhao Y."/>
            <person name="Bi W."/>
            <person name="Wu M."/>
            <person name="Zhao G."/>
            <person name="Gong Y."/>
            <person name="Li W."/>
            <person name="Zhang P."/>
        </authorList>
    </citation>
    <scope>NUCLEOTIDE SEQUENCE [LARGE SCALE GENOMIC DNA]</scope>
    <source>
        <strain evidence="2">DYQJB</strain>
        <tissue evidence="2">Leaf</tissue>
    </source>
</reference>
<evidence type="ECO:0000313" key="3">
    <source>
        <dbReference type="Proteomes" id="UP001603857"/>
    </source>
</evidence>
<feature type="region of interest" description="Disordered" evidence="1">
    <location>
        <begin position="1"/>
        <end position="30"/>
    </location>
</feature>
<proteinExistence type="predicted"/>
<dbReference type="EMBL" id="JBGMDY010000007">
    <property type="protein sequence ID" value="KAL2329280.1"/>
    <property type="molecule type" value="Genomic_DNA"/>
</dbReference>
<dbReference type="AlphaFoldDB" id="A0ABD1M0G4"/>